<dbReference type="PROSITE" id="PS51257">
    <property type="entry name" value="PROKAR_LIPOPROTEIN"/>
    <property type="match status" value="1"/>
</dbReference>
<reference evidence="3 4" key="1">
    <citation type="submission" date="2020-07" db="EMBL/GenBank/DDBJ databases">
        <title>Sequencing the genomes of 1000 actinobacteria strains.</title>
        <authorList>
            <person name="Klenk H.-P."/>
        </authorList>
    </citation>
    <scope>NUCLEOTIDE SEQUENCE [LARGE SCALE GENOMIC DNA]</scope>
    <source>
        <strain evidence="3 4">DSM 7487</strain>
    </source>
</reference>
<evidence type="ECO:0000256" key="1">
    <source>
        <dbReference type="ARBA" id="ARBA00005662"/>
    </source>
</evidence>
<name>A0A7Y9DKY9_9ACTN</name>
<feature type="domain" description="Capsule synthesis protein CapA" evidence="2">
    <location>
        <begin position="35"/>
        <end position="280"/>
    </location>
</feature>
<keyword evidence="4" id="KW-1185">Reference proteome</keyword>
<dbReference type="Proteomes" id="UP000521922">
    <property type="component" value="Unassembled WGS sequence"/>
</dbReference>
<dbReference type="PANTHER" id="PTHR33393:SF13">
    <property type="entry name" value="PGA BIOSYNTHESIS PROTEIN CAPA"/>
    <property type="match status" value="1"/>
</dbReference>
<gene>
    <name evidence="3" type="ORF">BJ968_002066</name>
</gene>
<dbReference type="RefSeq" id="WP_343077950.1">
    <property type="nucleotide sequence ID" value="NZ_BAAAGN010000004.1"/>
</dbReference>
<protein>
    <submittedName>
        <fullName evidence="3">Poly-gamma-glutamate synthesis protein (Capsule biosynthesis protein)</fullName>
    </submittedName>
</protein>
<dbReference type="EMBL" id="JACCBB010000001">
    <property type="protein sequence ID" value="NYD22526.1"/>
    <property type="molecule type" value="Genomic_DNA"/>
</dbReference>
<sequence>MRKLCGAVLAVTTLVVAGGCSRPDEPARPDPRPVTIAVAGDTHFEGASASALEPGGLQAIAPVLGAADLAVVNVETAITDRGQAAGKKYTFRAPASALGALEAAGVDVAAMANNHSLDYGRTGLTDTLAAAEAEGLPVIGLGRDADAAFAPHRATVDDNRIAVFDATQVLDSSLATAWTATDTQPGLASVQTAAGRQRLVDAVEAERSRSDSVVVVLHWGRESRDCPTDDQQGLAAALVAAGADAVVGSHAHVQLGQGYLESGGRKGFVDYGLGNFVFYAKRGAAVETGVLELTLPGTGGVSAARWRPATIRGGVPVPLEGEAADEAVRHKESLRSCTDLAAS</sequence>
<evidence type="ECO:0000313" key="4">
    <source>
        <dbReference type="Proteomes" id="UP000521922"/>
    </source>
</evidence>
<dbReference type="Gene3D" id="3.60.21.10">
    <property type="match status" value="1"/>
</dbReference>
<accession>A0A7Y9DKY9</accession>
<evidence type="ECO:0000313" key="3">
    <source>
        <dbReference type="EMBL" id="NYD22526.1"/>
    </source>
</evidence>
<dbReference type="PANTHER" id="PTHR33393">
    <property type="entry name" value="POLYGLUTAMINE SYNTHESIS ACCESSORY PROTEIN RV0574C-RELATED"/>
    <property type="match status" value="1"/>
</dbReference>
<dbReference type="InterPro" id="IPR052169">
    <property type="entry name" value="CW_Biosynth-Accessory"/>
</dbReference>
<comment type="similarity">
    <text evidence="1">Belongs to the CapA family.</text>
</comment>
<dbReference type="InterPro" id="IPR019079">
    <property type="entry name" value="Capsule_synth_CapA"/>
</dbReference>
<dbReference type="SMART" id="SM00854">
    <property type="entry name" value="PGA_cap"/>
    <property type="match status" value="1"/>
</dbReference>
<dbReference type="SUPFAM" id="SSF56300">
    <property type="entry name" value="Metallo-dependent phosphatases"/>
    <property type="match status" value="1"/>
</dbReference>
<dbReference type="Pfam" id="PF09587">
    <property type="entry name" value="PGA_cap"/>
    <property type="match status" value="1"/>
</dbReference>
<comment type="caution">
    <text evidence="3">The sequence shown here is derived from an EMBL/GenBank/DDBJ whole genome shotgun (WGS) entry which is preliminary data.</text>
</comment>
<proteinExistence type="inferred from homology"/>
<organism evidence="3 4">
    <name type="scientific">Kineococcus aurantiacus</name>
    <dbReference type="NCBI Taxonomy" id="37633"/>
    <lineage>
        <taxon>Bacteria</taxon>
        <taxon>Bacillati</taxon>
        <taxon>Actinomycetota</taxon>
        <taxon>Actinomycetes</taxon>
        <taxon>Kineosporiales</taxon>
        <taxon>Kineosporiaceae</taxon>
        <taxon>Kineococcus</taxon>
    </lineage>
</organism>
<evidence type="ECO:0000259" key="2">
    <source>
        <dbReference type="SMART" id="SM00854"/>
    </source>
</evidence>
<dbReference type="AlphaFoldDB" id="A0A7Y9DKY9"/>
<dbReference type="InterPro" id="IPR029052">
    <property type="entry name" value="Metallo-depent_PP-like"/>
</dbReference>